<evidence type="ECO:0000313" key="7">
    <source>
        <dbReference type="EMBL" id="CCG07388.1"/>
    </source>
</evidence>
<keyword evidence="7" id="KW-0413">Isomerase</keyword>
<evidence type="ECO:0000256" key="4">
    <source>
        <dbReference type="ARBA" id="ARBA00022785"/>
    </source>
</evidence>
<accession>H6SQS3</accession>
<dbReference type="Gene3D" id="3.40.1780.10">
    <property type="entry name" value="QueA-like"/>
    <property type="match status" value="2"/>
</dbReference>
<dbReference type="HOGENOM" id="CLU_039110_1_1_5"/>
<feature type="region of interest" description="Disordered" evidence="6">
    <location>
        <begin position="16"/>
        <end position="98"/>
    </location>
</feature>
<dbReference type="eggNOG" id="COG0809">
    <property type="taxonomic scope" value="Bacteria"/>
</dbReference>
<dbReference type="PANTHER" id="PTHR30307:SF0">
    <property type="entry name" value="S-ADENOSYLMETHIONINE:TRNA RIBOSYLTRANSFERASE-ISOMERASE"/>
    <property type="match status" value="1"/>
</dbReference>
<proteinExistence type="inferred from homology"/>
<evidence type="ECO:0000256" key="3">
    <source>
        <dbReference type="ARBA" id="ARBA00022691"/>
    </source>
</evidence>
<gene>
    <name evidence="5 7" type="primary">queA</name>
    <name evidence="7" type="ORF">RSPPHO_00762</name>
</gene>
<dbReference type="KEGG" id="rpm:RSPPHO_00762"/>
<dbReference type="Proteomes" id="UP000033220">
    <property type="component" value="Chromosome DSM 122"/>
</dbReference>
<comment type="subcellular location">
    <subcellularLocation>
        <location evidence="5">Cytoplasm</location>
    </subcellularLocation>
</comment>
<dbReference type="EC" id="2.4.99.17" evidence="5"/>
<comment type="similarity">
    <text evidence="5">Belongs to the QueA family.</text>
</comment>
<dbReference type="NCBIfam" id="TIGR00113">
    <property type="entry name" value="queA"/>
    <property type="match status" value="1"/>
</dbReference>
<keyword evidence="1 5" id="KW-0963">Cytoplasm</keyword>
<evidence type="ECO:0000256" key="5">
    <source>
        <dbReference type="HAMAP-Rule" id="MF_00113"/>
    </source>
</evidence>
<comment type="subunit">
    <text evidence="5">Monomer.</text>
</comment>
<dbReference type="GO" id="GO:0005737">
    <property type="term" value="C:cytoplasm"/>
    <property type="evidence" value="ECO:0007669"/>
    <property type="project" value="UniProtKB-SubCell"/>
</dbReference>
<dbReference type="Gene3D" id="2.40.10.240">
    <property type="entry name" value="QueA-like"/>
    <property type="match status" value="1"/>
</dbReference>
<dbReference type="PATRIC" id="fig|1150469.3.peg.876"/>
<dbReference type="NCBIfam" id="NF001140">
    <property type="entry name" value="PRK00147.1"/>
    <property type="match status" value="1"/>
</dbReference>
<dbReference type="AlphaFoldDB" id="H6SQS3"/>
<comment type="pathway">
    <text evidence="5">tRNA modification; tRNA-queuosine biosynthesis.</text>
</comment>
<sequence>MTLSLSLPWATPKVMVPSKTRKKRSARRPSLNRVSPAANCPSWARSAKRSIKVGSSPRKNGWWSRVSRRSVSSAMVSPLSNRPTFRRPARRQRNSLSPPGAVLVKHTKWRVTRKTRLGRPDSFGAKAPGMRVDLFDFDLPRERIAVRPAEPREAARLLRVGPGAALQDLSVRDFPALLAPGDLLVLNDTRVIPARLKGRVGAGGVEVTLHFQEALDCWRCFAKPARKLTPGREILFAEDFRAVVESRGEGGEAVLRFNVAGAALMAALEAHGRLPLPPYMGREDDARDRTDYQTVYARVDGAVAAPTAGLHLTPALLDALAARGIGRVAVTLHVGAGTFLPVTADDTNDHRMHAERGVLTPEVAATINATRAAGGKIVAVGTTALRLLESAADDSGIVHPFDEATRLFLVPGARFKVVDRLLTNFHLPRSTLFMLVSAFAGLETMHAAYAHAIAAGYRFYSYGDTSLLSRAVAGSAAD</sequence>
<keyword evidence="8" id="KW-1185">Reference proteome</keyword>
<evidence type="ECO:0000313" key="8">
    <source>
        <dbReference type="Proteomes" id="UP000033220"/>
    </source>
</evidence>
<comment type="catalytic activity">
    <reaction evidence="5">
        <text>7-aminomethyl-7-carbaguanosine(34) in tRNA + S-adenosyl-L-methionine = epoxyqueuosine(34) in tRNA + adenine + L-methionine + 2 H(+)</text>
        <dbReference type="Rhea" id="RHEA:32155"/>
        <dbReference type="Rhea" id="RHEA-COMP:10342"/>
        <dbReference type="Rhea" id="RHEA-COMP:18582"/>
        <dbReference type="ChEBI" id="CHEBI:15378"/>
        <dbReference type="ChEBI" id="CHEBI:16708"/>
        <dbReference type="ChEBI" id="CHEBI:57844"/>
        <dbReference type="ChEBI" id="CHEBI:59789"/>
        <dbReference type="ChEBI" id="CHEBI:82833"/>
        <dbReference type="ChEBI" id="CHEBI:194443"/>
        <dbReference type="EC" id="2.4.99.17"/>
    </reaction>
</comment>
<keyword evidence="3 5" id="KW-0949">S-adenosyl-L-methionine</keyword>
<keyword evidence="4 5" id="KW-0671">Queuosine biosynthesis</keyword>
<dbReference type="PANTHER" id="PTHR30307">
    <property type="entry name" value="S-ADENOSYLMETHIONINE:TRNA RIBOSYLTRANSFERASE-ISOMERASE"/>
    <property type="match status" value="1"/>
</dbReference>
<dbReference type="InterPro" id="IPR042118">
    <property type="entry name" value="QueA_dom1"/>
</dbReference>
<dbReference type="HAMAP" id="MF_00113">
    <property type="entry name" value="QueA"/>
    <property type="match status" value="1"/>
</dbReference>
<comment type="function">
    <text evidence="5">Transfers and isomerizes the ribose moiety from AdoMet to the 7-aminomethyl group of 7-deazaguanine (preQ1-tRNA) to give epoxyqueuosine (oQ-tRNA).</text>
</comment>
<organism evidence="7 8">
    <name type="scientific">Pararhodospirillum photometricum DSM 122</name>
    <dbReference type="NCBI Taxonomy" id="1150469"/>
    <lineage>
        <taxon>Bacteria</taxon>
        <taxon>Pseudomonadati</taxon>
        <taxon>Pseudomonadota</taxon>
        <taxon>Alphaproteobacteria</taxon>
        <taxon>Rhodospirillales</taxon>
        <taxon>Rhodospirillaceae</taxon>
        <taxon>Pararhodospirillum</taxon>
    </lineage>
</organism>
<feature type="compositionally biased region" description="Basic residues" evidence="6">
    <location>
        <begin position="84"/>
        <end position="93"/>
    </location>
</feature>
<dbReference type="GO" id="GO:0051075">
    <property type="term" value="F:S-adenosylmethionine:tRNA ribosyltransferase-isomerase activity"/>
    <property type="evidence" value="ECO:0007669"/>
    <property type="project" value="UniProtKB-EC"/>
</dbReference>
<dbReference type="InterPro" id="IPR036100">
    <property type="entry name" value="QueA_sf"/>
</dbReference>
<dbReference type="UniPathway" id="UPA00392"/>
<evidence type="ECO:0000256" key="6">
    <source>
        <dbReference type="SAM" id="MobiDB-lite"/>
    </source>
</evidence>
<protein>
    <recommendedName>
        <fullName evidence="5">S-adenosylmethionine:tRNA ribosyltransferase-isomerase</fullName>
        <ecNumber evidence="5">2.4.99.17</ecNumber>
    </recommendedName>
    <alternativeName>
        <fullName evidence="5">Queuosine biosynthesis protein QueA</fullName>
    </alternativeName>
</protein>
<reference evidence="7 8" key="1">
    <citation type="submission" date="2012-02" db="EMBL/GenBank/DDBJ databases">
        <title>Shotgun genome sequence of Phaeospirillum photometricum DSM 122.</title>
        <authorList>
            <person name="Duquesne K."/>
            <person name="Sturgis J."/>
        </authorList>
    </citation>
    <scope>NUCLEOTIDE SEQUENCE [LARGE SCALE GENOMIC DNA]</scope>
    <source>
        <strain evidence="8">DSM122</strain>
    </source>
</reference>
<dbReference type="SUPFAM" id="SSF111337">
    <property type="entry name" value="QueA-like"/>
    <property type="match status" value="1"/>
</dbReference>
<keyword evidence="2 5" id="KW-0808">Transferase</keyword>
<evidence type="ECO:0000256" key="1">
    <source>
        <dbReference type="ARBA" id="ARBA00022490"/>
    </source>
</evidence>
<dbReference type="InterPro" id="IPR042119">
    <property type="entry name" value="QueA_dom2"/>
</dbReference>
<dbReference type="EMBL" id="HE663493">
    <property type="protein sequence ID" value="CCG07388.1"/>
    <property type="molecule type" value="Genomic_DNA"/>
</dbReference>
<dbReference type="Pfam" id="PF02547">
    <property type="entry name" value="Queuosine_synth"/>
    <property type="match status" value="1"/>
</dbReference>
<dbReference type="STRING" id="1150469.RSPPHO_00762"/>
<dbReference type="InterPro" id="IPR003699">
    <property type="entry name" value="QueA"/>
</dbReference>
<evidence type="ECO:0000256" key="2">
    <source>
        <dbReference type="ARBA" id="ARBA00022679"/>
    </source>
</evidence>
<dbReference type="GO" id="GO:0008616">
    <property type="term" value="P:tRNA queuosine(34) biosynthetic process"/>
    <property type="evidence" value="ECO:0007669"/>
    <property type="project" value="UniProtKB-UniRule"/>
</dbReference>
<name>H6SQS3_PARPM</name>